<accession>A0A3G2S5R4</accession>
<dbReference type="Gene3D" id="1.20.1270.60">
    <property type="entry name" value="Arfaptin homology (AH) domain/BAR domain"/>
    <property type="match status" value="1"/>
</dbReference>
<reference evidence="3 4" key="1">
    <citation type="submission" date="2018-10" db="EMBL/GenBank/DDBJ databases">
        <title>Complete genome sequence of Malassezia restricta CBS 7877.</title>
        <authorList>
            <person name="Morand S.C."/>
            <person name="Bertignac M."/>
            <person name="Iltis A."/>
            <person name="Kolder I."/>
            <person name="Pirovano W."/>
            <person name="Jourdain R."/>
            <person name="Clavaud C."/>
        </authorList>
    </citation>
    <scope>NUCLEOTIDE SEQUENCE [LARGE SCALE GENOMIC DNA]</scope>
    <source>
        <strain evidence="3 4">CBS 7877</strain>
    </source>
</reference>
<dbReference type="Pfam" id="PF13805">
    <property type="entry name" value="Pil1"/>
    <property type="match status" value="1"/>
</dbReference>
<sequence>MSLFRKAQSAVAHNSMIPSLGNNDLKLLQDLIHAEKSFVASNAKTANELKYTCDALRAWGSNEGDDLEDILPKVALLFEHLSRAENRYNYYVSTMRLHLKSIRSREEKFAEFKARRRALVTKIDGMERKLARMGPENKDLAKVTSSLRELRSDMDVLNNEIAHEYATLGDYKRRAIVEALHLKSSGLMELAEKAIVIAESTRRLADEVPLTPTNPNEERAPYRNEARTNRVLSEAVRQLDHIRFEPHDAPLAVDPTEPSPSSPMPTHPRYDMPEANETAAVVDTNGQRVAVIQDTERGSQGWVAPPEADISAETTFPQATWSRPPTMGLATVPESIDGVDEVQEAEGVRAPEQVTMPPEPSYYGYHEPPPADERDTSGMQRMLTDSGLNHVSDAIPSFPPMPAPHPPPPAGPTSSVYTYDRMPTHAAPQADAYAAYPQVPNAYVAESTYQAPLTNGASMQPMPAMSPHDAESYSQPTPSATYAPVARSEPMVTQPQSATGAAPSLSPSVYQAPFAQAAYQAPPPSYLQQNAPSGYVLPPPSHTGASVIAPPSPRYPPM</sequence>
<dbReference type="GO" id="GO:0005886">
    <property type="term" value="C:plasma membrane"/>
    <property type="evidence" value="ECO:0007669"/>
    <property type="project" value="TreeGrafter"/>
</dbReference>
<dbReference type="PANTHER" id="PTHR31962:SF6">
    <property type="entry name" value="EISOSOME COMPONENT PIL1-DOMAIN-CONTAINING PROTEIN"/>
    <property type="match status" value="1"/>
</dbReference>
<feature type="region of interest" description="Disordered" evidence="2">
    <location>
        <begin position="399"/>
        <end position="419"/>
    </location>
</feature>
<evidence type="ECO:0000313" key="4">
    <source>
        <dbReference type="Proteomes" id="UP000269793"/>
    </source>
</evidence>
<dbReference type="GO" id="GO:0006897">
    <property type="term" value="P:endocytosis"/>
    <property type="evidence" value="ECO:0007669"/>
    <property type="project" value="TreeGrafter"/>
</dbReference>
<feature type="region of interest" description="Disordered" evidence="2">
    <location>
        <begin position="249"/>
        <end position="268"/>
    </location>
</feature>
<feature type="region of interest" description="Disordered" evidence="2">
    <location>
        <begin position="521"/>
        <end position="558"/>
    </location>
</feature>
<feature type="compositionally biased region" description="Pro residues" evidence="2">
    <location>
        <begin position="399"/>
        <end position="411"/>
    </location>
</feature>
<proteinExistence type="predicted"/>
<feature type="region of interest" description="Disordered" evidence="2">
    <location>
        <begin position="460"/>
        <end position="482"/>
    </location>
</feature>
<dbReference type="STRING" id="425264.A0A3G2S5R4"/>
<keyword evidence="4" id="KW-1185">Reference proteome</keyword>
<dbReference type="PANTHER" id="PTHR31962">
    <property type="entry name" value="SPHINGOLIPID LONG CHAIN BASE-RESPONSIVE PROTEIN PIL1"/>
    <property type="match status" value="1"/>
</dbReference>
<dbReference type="AlphaFoldDB" id="A0A3G2S5R4"/>
<dbReference type="OrthoDB" id="5599269at2759"/>
<dbReference type="Proteomes" id="UP000269793">
    <property type="component" value="Chromosome I"/>
</dbReference>
<name>A0A3G2S5R4_MALR7</name>
<dbReference type="VEuPathDB" id="FungiDB:DNF11_0487"/>
<protein>
    <submittedName>
        <fullName evidence="3">Putative sphingolipid long chain base-responsiveprotein pil1</fullName>
    </submittedName>
</protein>
<organism evidence="3 4">
    <name type="scientific">Malassezia restricta (strain ATCC 96810 / NBRC 103918 / CBS 7877)</name>
    <name type="common">Seborrheic dermatitis infection agent</name>
    <dbReference type="NCBI Taxonomy" id="425264"/>
    <lineage>
        <taxon>Eukaryota</taxon>
        <taxon>Fungi</taxon>
        <taxon>Dikarya</taxon>
        <taxon>Basidiomycota</taxon>
        <taxon>Ustilaginomycotina</taxon>
        <taxon>Malasseziomycetes</taxon>
        <taxon>Malasseziales</taxon>
        <taxon>Malasseziaceae</taxon>
        <taxon>Malassezia</taxon>
    </lineage>
</organism>
<feature type="coiled-coil region" evidence="1">
    <location>
        <begin position="140"/>
        <end position="167"/>
    </location>
</feature>
<evidence type="ECO:0000256" key="2">
    <source>
        <dbReference type="SAM" id="MobiDB-lite"/>
    </source>
</evidence>
<feature type="compositionally biased region" description="Pro residues" evidence="2">
    <location>
        <begin position="257"/>
        <end position="266"/>
    </location>
</feature>
<dbReference type="GO" id="GO:0070941">
    <property type="term" value="P:eisosome assembly"/>
    <property type="evidence" value="ECO:0007669"/>
    <property type="project" value="TreeGrafter"/>
</dbReference>
<dbReference type="GO" id="GO:0036286">
    <property type="term" value="C:eisosome filament"/>
    <property type="evidence" value="ECO:0007669"/>
    <property type="project" value="TreeGrafter"/>
</dbReference>
<dbReference type="InterPro" id="IPR027267">
    <property type="entry name" value="AH/BAR_dom_sf"/>
</dbReference>
<dbReference type="GO" id="GO:0008289">
    <property type="term" value="F:lipid binding"/>
    <property type="evidence" value="ECO:0007669"/>
    <property type="project" value="TreeGrafter"/>
</dbReference>
<dbReference type="InterPro" id="IPR028245">
    <property type="entry name" value="PIL1/LSP1"/>
</dbReference>
<evidence type="ECO:0000313" key="3">
    <source>
        <dbReference type="EMBL" id="AYO41437.1"/>
    </source>
</evidence>
<evidence type="ECO:0000256" key="1">
    <source>
        <dbReference type="SAM" id="Coils"/>
    </source>
</evidence>
<gene>
    <name evidence="3" type="primary">pil1</name>
    <name evidence="3" type="ORF">DNF11_0487</name>
</gene>
<keyword evidence="1" id="KW-0175">Coiled coil</keyword>
<dbReference type="EMBL" id="CP033148">
    <property type="protein sequence ID" value="AYO41437.1"/>
    <property type="molecule type" value="Genomic_DNA"/>
</dbReference>